<keyword evidence="2" id="KW-0732">Signal</keyword>
<dbReference type="OrthoDB" id="625265at2759"/>
<organism evidence="3 4">
    <name type="scientific">Rhamnella rubrinervis</name>
    <dbReference type="NCBI Taxonomy" id="2594499"/>
    <lineage>
        <taxon>Eukaryota</taxon>
        <taxon>Viridiplantae</taxon>
        <taxon>Streptophyta</taxon>
        <taxon>Embryophyta</taxon>
        <taxon>Tracheophyta</taxon>
        <taxon>Spermatophyta</taxon>
        <taxon>Magnoliopsida</taxon>
        <taxon>eudicotyledons</taxon>
        <taxon>Gunneridae</taxon>
        <taxon>Pentapetalae</taxon>
        <taxon>rosids</taxon>
        <taxon>fabids</taxon>
        <taxon>Rosales</taxon>
        <taxon>Rhamnaceae</taxon>
        <taxon>rhamnoid group</taxon>
        <taxon>Rhamneae</taxon>
        <taxon>Rhamnella</taxon>
    </lineage>
</organism>
<protein>
    <recommendedName>
        <fullName evidence="5">Gibberellin-regulated protein 9</fullName>
    </recommendedName>
</protein>
<dbReference type="PANTHER" id="PTHR23201:SF20">
    <property type="entry name" value="GIBBERELLIN-REGULATED PROTEIN 9-LIKE"/>
    <property type="match status" value="1"/>
</dbReference>
<evidence type="ECO:0008006" key="5">
    <source>
        <dbReference type="Google" id="ProtNLM"/>
    </source>
</evidence>
<feature type="signal peptide" evidence="2">
    <location>
        <begin position="1"/>
        <end position="21"/>
    </location>
</feature>
<dbReference type="EMBL" id="VOIH02000005">
    <property type="protein sequence ID" value="KAF3445392.1"/>
    <property type="molecule type" value="Genomic_DNA"/>
</dbReference>
<gene>
    <name evidence="3" type="ORF">FNV43_RR10568</name>
</gene>
<dbReference type="InterPro" id="IPR003854">
    <property type="entry name" value="GASA"/>
</dbReference>
<dbReference type="AlphaFoldDB" id="A0A8K0H444"/>
<sequence length="115" mass="12777">MKKLFLIFLMAILLLQAFVEASSISFSTDAANSPTRMDEGNSVVALDKKPHLPKINCNKACSNRCKKASRKKICKRACKTCCMRCHCVPPGTYGHTNACPCYARLRTHGNRLKCP</sequence>
<dbReference type="Proteomes" id="UP000796880">
    <property type="component" value="Unassembled WGS sequence"/>
</dbReference>
<reference evidence="3" key="1">
    <citation type="submission" date="2020-03" db="EMBL/GenBank/DDBJ databases">
        <title>A high-quality chromosome-level genome assembly of a woody plant with both climbing and erect habits, Rhamnella rubrinervis.</title>
        <authorList>
            <person name="Lu Z."/>
            <person name="Yang Y."/>
            <person name="Zhu X."/>
            <person name="Sun Y."/>
        </authorList>
    </citation>
    <scope>NUCLEOTIDE SEQUENCE</scope>
    <source>
        <strain evidence="3">BYM</strain>
        <tissue evidence="3">Leaf</tissue>
    </source>
</reference>
<keyword evidence="4" id="KW-1185">Reference proteome</keyword>
<feature type="chain" id="PRO_5035442664" description="Gibberellin-regulated protein 9" evidence="2">
    <location>
        <begin position="22"/>
        <end position="115"/>
    </location>
</feature>
<evidence type="ECO:0000313" key="3">
    <source>
        <dbReference type="EMBL" id="KAF3445392.1"/>
    </source>
</evidence>
<dbReference type="Pfam" id="PF02704">
    <property type="entry name" value="GASA"/>
    <property type="match status" value="1"/>
</dbReference>
<comment type="similarity">
    <text evidence="1">Belongs to the GASA family.</text>
</comment>
<dbReference type="PANTHER" id="PTHR23201">
    <property type="entry name" value="EXTENSIN, PROLINE-RICH PROTEIN"/>
    <property type="match status" value="1"/>
</dbReference>
<name>A0A8K0H444_9ROSA</name>
<evidence type="ECO:0000256" key="1">
    <source>
        <dbReference type="ARBA" id="ARBA00010582"/>
    </source>
</evidence>
<accession>A0A8K0H444</accession>
<comment type="caution">
    <text evidence="3">The sequence shown here is derived from an EMBL/GenBank/DDBJ whole genome shotgun (WGS) entry which is preliminary data.</text>
</comment>
<evidence type="ECO:0000256" key="2">
    <source>
        <dbReference type="SAM" id="SignalP"/>
    </source>
</evidence>
<evidence type="ECO:0000313" key="4">
    <source>
        <dbReference type="Proteomes" id="UP000796880"/>
    </source>
</evidence>
<proteinExistence type="inferred from homology"/>